<keyword evidence="4" id="KW-1185">Reference proteome</keyword>
<dbReference type="Ensembl" id="ENSPKIT00000030705.1">
    <property type="protein sequence ID" value="ENSPKIP00000006675.1"/>
    <property type="gene ID" value="ENSPKIG00000022843.1"/>
</dbReference>
<evidence type="ECO:0000256" key="1">
    <source>
        <dbReference type="SAM" id="MobiDB-lite"/>
    </source>
</evidence>
<feature type="compositionally biased region" description="Pro residues" evidence="1">
    <location>
        <begin position="32"/>
        <end position="49"/>
    </location>
</feature>
<evidence type="ECO:0000313" key="3">
    <source>
        <dbReference type="Ensembl" id="ENSPKIP00000006675.1"/>
    </source>
</evidence>
<dbReference type="InterPro" id="IPR015425">
    <property type="entry name" value="FH2_Formin"/>
</dbReference>
<feature type="compositionally biased region" description="Polar residues" evidence="1">
    <location>
        <begin position="505"/>
        <end position="516"/>
    </location>
</feature>
<dbReference type="SMART" id="SM00498">
    <property type="entry name" value="FH2"/>
    <property type="match status" value="1"/>
</dbReference>
<feature type="compositionally biased region" description="Polar residues" evidence="1">
    <location>
        <begin position="629"/>
        <end position="640"/>
    </location>
</feature>
<feature type="compositionally biased region" description="Polar residues" evidence="1">
    <location>
        <begin position="540"/>
        <end position="552"/>
    </location>
</feature>
<dbReference type="InterPro" id="IPR042201">
    <property type="entry name" value="FH2_Formin_sf"/>
</dbReference>
<dbReference type="PANTHER" id="PTHR46345:SF7">
    <property type="entry name" value="FH2 DOMAIN CONTAINING 3-RELATED"/>
    <property type="match status" value="1"/>
</dbReference>
<feature type="region of interest" description="Disordered" evidence="1">
    <location>
        <begin position="607"/>
        <end position="643"/>
    </location>
</feature>
<feature type="region of interest" description="Disordered" evidence="1">
    <location>
        <begin position="714"/>
        <end position="745"/>
    </location>
</feature>
<dbReference type="AlphaFoldDB" id="A0A3B3QM82"/>
<accession>A0A3B3QM82</accession>
<organism evidence="3 4">
    <name type="scientific">Paramormyrops kingsleyae</name>
    <dbReference type="NCBI Taxonomy" id="1676925"/>
    <lineage>
        <taxon>Eukaryota</taxon>
        <taxon>Metazoa</taxon>
        <taxon>Chordata</taxon>
        <taxon>Craniata</taxon>
        <taxon>Vertebrata</taxon>
        <taxon>Euteleostomi</taxon>
        <taxon>Actinopterygii</taxon>
        <taxon>Neopterygii</taxon>
        <taxon>Teleostei</taxon>
        <taxon>Osteoglossocephala</taxon>
        <taxon>Osteoglossomorpha</taxon>
        <taxon>Osteoglossiformes</taxon>
        <taxon>Mormyridae</taxon>
        <taxon>Paramormyrops</taxon>
    </lineage>
</organism>
<protein>
    <submittedName>
        <fullName evidence="3">FH2 domain containing 3</fullName>
    </submittedName>
</protein>
<name>A0A3B3QM82_9TELE</name>
<proteinExistence type="predicted"/>
<dbReference type="Pfam" id="PF02181">
    <property type="entry name" value="FH2"/>
    <property type="match status" value="1"/>
</dbReference>
<evidence type="ECO:0000313" key="4">
    <source>
        <dbReference type="Proteomes" id="UP000261540"/>
    </source>
</evidence>
<feature type="compositionally biased region" description="Acidic residues" evidence="1">
    <location>
        <begin position="562"/>
        <end position="574"/>
    </location>
</feature>
<dbReference type="PANTHER" id="PTHR46345">
    <property type="entry name" value="INVERTED FORMIN-2"/>
    <property type="match status" value="1"/>
</dbReference>
<dbReference type="PROSITE" id="PS51444">
    <property type="entry name" value="FH2"/>
    <property type="match status" value="1"/>
</dbReference>
<feature type="region of interest" description="Disordered" evidence="1">
    <location>
        <begin position="1"/>
        <end position="56"/>
    </location>
</feature>
<feature type="region of interest" description="Disordered" evidence="1">
    <location>
        <begin position="430"/>
        <end position="462"/>
    </location>
</feature>
<dbReference type="GeneTree" id="ENSGT00940000155128"/>
<evidence type="ECO:0000259" key="2">
    <source>
        <dbReference type="PROSITE" id="PS51444"/>
    </source>
</evidence>
<dbReference type="Proteomes" id="UP000261540">
    <property type="component" value="Unplaced"/>
</dbReference>
<feature type="domain" description="FH2" evidence="2">
    <location>
        <begin position="60"/>
        <end position="449"/>
    </location>
</feature>
<feature type="region of interest" description="Disordered" evidence="1">
    <location>
        <begin position="662"/>
        <end position="688"/>
    </location>
</feature>
<feature type="region of interest" description="Disordered" evidence="1">
    <location>
        <begin position="489"/>
        <end position="581"/>
    </location>
</feature>
<reference evidence="3" key="2">
    <citation type="submission" date="2025-09" db="UniProtKB">
        <authorList>
            <consortium name="Ensembl"/>
        </authorList>
    </citation>
    <scope>IDENTIFICATION</scope>
</reference>
<feature type="compositionally biased region" description="Polar residues" evidence="1">
    <location>
        <begin position="674"/>
        <end position="685"/>
    </location>
</feature>
<dbReference type="STRING" id="1676925.ENSPKIP00000006675"/>
<feature type="compositionally biased region" description="Basic and acidic residues" evidence="1">
    <location>
        <begin position="430"/>
        <end position="447"/>
    </location>
</feature>
<dbReference type="SUPFAM" id="SSF101447">
    <property type="entry name" value="Formin homology 2 domain (FH2 domain)"/>
    <property type="match status" value="1"/>
</dbReference>
<reference evidence="3" key="1">
    <citation type="submission" date="2025-08" db="UniProtKB">
        <authorList>
            <consortium name="Ensembl"/>
        </authorList>
    </citation>
    <scope>IDENTIFICATION</scope>
</reference>
<dbReference type="Gene3D" id="1.20.58.2220">
    <property type="entry name" value="Formin, FH2 domain"/>
    <property type="match status" value="1"/>
</dbReference>
<sequence>MDGDVAMLVGQPPSPLPSKPSPGEVASLTMGAPPPPPPPPPLPPPPPGPTDAVGVRGGHFSRAAHRQSKMRNFNWDTLPWQRVLGKRNVWTASRAREDFPLDTKYMEELFSRCEAARPISDCKGTSVTMTTEMISILNSKKCMNIGIFLKQFKRPVMELIGDIRQGNWKAFGTGKLRELCKLLPELEEVKMLSAFNGDCCQLTEADHFMVKLVKVPGYEERLHSMVLKEEFSPMMEEIKEAITVMTTAANELLNCDDLHSVIRLVLKAGNYMNAGGYAGSAIGFRMSSLLKLVDTKANKPGMNLMHYVAMQAQEIDAALLKFPEQLPHIRAAARINKQEVEMDFQRQVENVLEARANASKHQELQMQMESFFMEAESQVTAAESSFQALSSVSHVVAEYFCEDPSLFKLDECCFIFHSFCEKFTRALQENHEREEVEERRRQQERQRSVAKRRSTATCSRTERDMESVALESLLHTYLTSHCARRKAGRTDELGNAGSPERGEPQLSSWSSMQDLRSSVPRDGPPSINDTPTPKARKSRSQASLPKWNSCSSRLEKRGQLSLEEEDEADAEVAEEVPRTPEASGEVLAYRMRWGSLLPGESPLQVSWSPGGAATSPASRIPQDEGSPRTILSLSPMTTPKSTRRHTISMPLSASWCELHSAPSTPIQATPPPTEATSLTRSTPSPQDLVAKRKSVDSFLSSPIAGEASIHTALSLSGDHEPGGAAQDLGIASSPQEDGGITEPVPGFRLGHLFQRRQKPIAAKSERQDGSAFVSFFKRLGERGGRHGDDELERCSFLDSWNCPAQVLTGTILFVNIVKEV</sequence>